<proteinExistence type="predicted"/>
<comment type="function">
    <text evidence="4">Inclusion body (IB) resident protein that interacts strongly with lipid droplet (LD) proteins. Involved in LD-mediated IB clearing after protein folding stress, probably by enabling access to the IBs of an LD-stored soluble sterol derivative that acts as a chaperone in inclusion clearing.</text>
</comment>
<reference evidence="6 7" key="1">
    <citation type="journal article" date="2024" name="IMA Fungus">
        <title>IMA Genome - F19 : A genome assembly and annotation guide to empower mycologists, including annotated draft genome sequences of Ceratocystis pirilliformis, Diaporthe australafricana, Fusarium ophioides, Paecilomyces lecythidis, and Sporothrix stenoceras.</title>
        <authorList>
            <person name="Aylward J."/>
            <person name="Wilson A.M."/>
            <person name="Visagie C.M."/>
            <person name="Spraker J."/>
            <person name="Barnes I."/>
            <person name="Buitendag C."/>
            <person name="Ceriani C."/>
            <person name="Del Mar Angel L."/>
            <person name="du Plessis D."/>
            <person name="Fuchs T."/>
            <person name="Gasser K."/>
            <person name="Kramer D."/>
            <person name="Li W."/>
            <person name="Munsamy K."/>
            <person name="Piso A."/>
            <person name="Price J.L."/>
            <person name="Sonnekus B."/>
            <person name="Thomas C."/>
            <person name="van der Nest A."/>
            <person name="van Dijk A."/>
            <person name="van Heerden A."/>
            <person name="van Vuuren N."/>
            <person name="Yilmaz N."/>
            <person name="Duong T.A."/>
            <person name="van der Merwe N.A."/>
            <person name="Wingfield M.J."/>
            <person name="Wingfield B.D."/>
        </authorList>
    </citation>
    <scope>NUCLEOTIDE SEQUENCE [LARGE SCALE GENOMIC DNA]</scope>
    <source>
        <strain evidence="6 7">CMW 18167</strain>
    </source>
</reference>
<feature type="compositionally biased region" description="Polar residues" evidence="5">
    <location>
        <begin position="687"/>
        <end position="696"/>
    </location>
</feature>
<dbReference type="Pfam" id="PF10300">
    <property type="entry name" value="Iml2-TPR_39"/>
    <property type="match status" value="1"/>
</dbReference>
<accession>A0ABR3XGH4</accession>
<name>A0ABR3XGH4_9EURO</name>
<gene>
    <name evidence="6" type="primary">IML2</name>
    <name evidence="6" type="ORF">Plec18167_005714</name>
</gene>
<feature type="region of interest" description="Disordered" evidence="5">
    <location>
        <begin position="1"/>
        <end position="20"/>
    </location>
</feature>
<dbReference type="InterPro" id="IPR019412">
    <property type="entry name" value="IML2/TPR_39"/>
</dbReference>
<feature type="region of interest" description="Disordered" evidence="5">
    <location>
        <begin position="678"/>
        <end position="699"/>
    </location>
</feature>
<dbReference type="PANTHER" id="PTHR31859">
    <property type="entry name" value="TETRATRICOPEPTIDE REPEAT PROTEIN 39 FAMILY MEMBER"/>
    <property type="match status" value="1"/>
</dbReference>
<evidence type="ECO:0000256" key="1">
    <source>
        <dbReference type="ARBA" id="ARBA00011408"/>
    </source>
</evidence>
<protein>
    <recommendedName>
        <fullName evidence="2">Inclusion body clearance protein IML2</fullName>
    </recommendedName>
    <alternativeName>
        <fullName evidence="3">Inclusion body clearance protein iml2</fullName>
    </alternativeName>
</protein>
<dbReference type="PANTHER" id="PTHR31859:SF1">
    <property type="entry name" value="TETRATRICOPEPTIDE REPEAT PROTEIN 39C"/>
    <property type="match status" value="1"/>
</dbReference>
<organism evidence="6 7">
    <name type="scientific">Paecilomyces lecythidis</name>
    <dbReference type="NCBI Taxonomy" id="3004212"/>
    <lineage>
        <taxon>Eukaryota</taxon>
        <taxon>Fungi</taxon>
        <taxon>Dikarya</taxon>
        <taxon>Ascomycota</taxon>
        <taxon>Pezizomycotina</taxon>
        <taxon>Eurotiomycetes</taxon>
        <taxon>Eurotiomycetidae</taxon>
        <taxon>Eurotiales</taxon>
        <taxon>Thermoascaceae</taxon>
        <taxon>Paecilomyces</taxon>
    </lineage>
</organism>
<dbReference type="EMBL" id="JAVDPF010000018">
    <property type="protein sequence ID" value="KAL1875046.1"/>
    <property type="molecule type" value="Genomic_DNA"/>
</dbReference>
<evidence type="ECO:0000256" key="3">
    <source>
        <dbReference type="ARBA" id="ARBA00019539"/>
    </source>
</evidence>
<evidence type="ECO:0000313" key="6">
    <source>
        <dbReference type="EMBL" id="KAL1875046.1"/>
    </source>
</evidence>
<feature type="region of interest" description="Disordered" evidence="5">
    <location>
        <begin position="224"/>
        <end position="256"/>
    </location>
</feature>
<evidence type="ECO:0000256" key="5">
    <source>
        <dbReference type="SAM" id="MobiDB-lite"/>
    </source>
</evidence>
<dbReference type="Proteomes" id="UP001583193">
    <property type="component" value="Unassembled WGS sequence"/>
</dbReference>
<evidence type="ECO:0000256" key="4">
    <source>
        <dbReference type="ARBA" id="ARBA00043897"/>
    </source>
</evidence>
<comment type="subunit">
    <text evidence="1">Interacts with lipid droplet proteins.</text>
</comment>
<keyword evidence="7" id="KW-1185">Reference proteome</keyword>
<sequence>MLRVGSWLSGKKPASASTQSLDSLAEAQELENAMRAATFILNDDVDGAEAGLDKGNSSYHKLGKGVVAFVRATLGFEQEIMRQASDRLNEAETSAWSDQHRATHDANAPNAYRSAIYSPGAEYALCQAMAQLMGAVVAVLNESLTESIKGFYKLRKAYITLDGILQMEEKYLEERRSKDLMGAVRTSLEKPKVAQRSATSILGTKELSARSSPLSFSSKRARTFPLNSKKPDASAASSTEEFHDAEEPECPSDLPGRLSDLDISDKVSDSPASMNSSTANLRGIHHDPDSDIFNNPIDVFVHSGANLCFGVLLLIISMVPPAFSKLLGIIGFRGDKHRGLQMLWQASKFHNLMGAIAALALLGYYNGFVRYCDIIPDETMDNGAGIEGYPRERLAALLTEMRERFPKSQLWLLEESRMHGANKNLEEAVKMLSEGERSPLKQVEALRVFERSLNSMYLHKYELCSQSFLECVELNSWSRSLYYYIAGSAHVVLYRHTLKSDPSLAAKQAETATELLRKAPTQAGKKRFLARQLPFDVFVTRKIAKWESRAKEWGVALVDAVGVDPIEEMNFFWNGFGRMTTEQLEDSLRNLEWSESDANKNWHREGLDEKAILAILRAAILRSLRRHQEAKELLKTQILNHDRSVFKGHLKDDWTCPAAHYEMAANLWMERPSYISSHGPVGPANPGTATAPNTSQEDVEAIEREKVRECKEYLDKTAKWESYELDARIGLKVTAGEEALQKWEASRPGASSTTA</sequence>
<comment type="caution">
    <text evidence="6">The sequence shown here is derived from an EMBL/GenBank/DDBJ whole genome shotgun (WGS) entry which is preliminary data.</text>
</comment>
<evidence type="ECO:0000256" key="2">
    <source>
        <dbReference type="ARBA" id="ARBA00018424"/>
    </source>
</evidence>
<evidence type="ECO:0000313" key="7">
    <source>
        <dbReference type="Proteomes" id="UP001583193"/>
    </source>
</evidence>